<dbReference type="InterPro" id="IPR006204">
    <property type="entry name" value="GHMP_kinase_N_dom"/>
</dbReference>
<organism evidence="3">
    <name type="scientific">uncultured euryarchaeote Alv-FOS4</name>
    <dbReference type="NCBI Taxonomy" id="337893"/>
    <lineage>
        <taxon>Archaea</taxon>
        <taxon>Methanobacteriati</taxon>
        <taxon>Methanobacteriota</taxon>
        <taxon>environmental samples</taxon>
    </lineage>
</organism>
<dbReference type="EMBL" id="DQ118404">
    <property type="protein sequence ID" value="AAZ32496.1"/>
    <property type="molecule type" value="Genomic_DNA"/>
</dbReference>
<protein>
    <recommendedName>
        <fullName evidence="1">Pantoate kinase</fullName>
        <shortName evidence="1">PoK</shortName>
        <ecNumber evidence="1">2.7.1.169</ecNumber>
    </recommendedName>
</protein>
<comment type="similarity">
    <text evidence="1">Belongs to the GHMP kinase family. PoK subfamily.</text>
</comment>
<dbReference type="HAMAP" id="MF_02223">
    <property type="entry name" value="Pantoate_kinase"/>
    <property type="match status" value="1"/>
</dbReference>
<dbReference type="InterPro" id="IPR012043">
    <property type="entry name" value="PoK"/>
</dbReference>
<comment type="function">
    <text evidence="1">Phosphorylates (R)-pantoate to form (R)-4-phosphopantoate in the CoA biosynthesis pathway.</text>
</comment>
<dbReference type="AlphaFoldDB" id="Q3SA86"/>
<dbReference type="PANTHER" id="PTHR42282:SF1">
    <property type="entry name" value="PANTOATE KINASE"/>
    <property type="match status" value="1"/>
</dbReference>
<accession>Q3SA86</accession>
<name>Q3SA86_9EURY</name>
<keyword evidence="1 3" id="KW-0418">Kinase</keyword>
<dbReference type="GO" id="GO:0005524">
    <property type="term" value="F:ATP binding"/>
    <property type="evidence" value="ECO:0007669"/>
    <property type="project" value="UniProtKB-KW"/>
</dbReference>
<comment type="catalytic activity">
    <reaction evidence="1">
        <text>(R)-pantoate + ATP = (R)-4-phosphopantoate + ADP + H(+)</text>
        <dbReference type="Rhea" id="RHEA:28246"/>
        <dbReference type="ChEBI" id="CHEBI:15378"/>
        <dbReference type="ChEBI" id="CHEBI:15980"/>
        <dbReference type="ChEBI" id="CHEBI:30616"/>
        <dbReference type="ChEBI" id="CHEBI:61294"/>
        <dbReference type="ChEBI" id="CHEBI:456216"/>
        <dbReference type="EC" id="2.7.1.169"/>
    </reaction>
</comment>
<dbReference type="EC" id="2.7.1.169" evidence="1"/>
<feature type="domain" description="GHMP kinase N-terminal" evidence="2">
    <location>
        <begin position="66"/>
        <end position="138"/>
    </location>
</feature>
<dbReference type="InterPro" id="IPR020568">
    <property type="entry name" value="Ribosomal_Su5_D2-typ_SF"/>
</dbReference>
<keyword evidence="1" id="KW-0547">Nucleotide-binding</keyword>
<sequence>MHMKYRAHAPGSITLFFDIVSSEKMHLRGSRGVGVCVAPGAITEIEEGPERVILNDKEIDGIIQKYVASRYGFRGTINSTSMLPVAQGFGMSGAIALSTSLALAAKYRKTYYYAAKIAHEAELKAGTGLGDVASEYEGGFTFRRRAGVQPYGRVDRIPYDGKITLLVFGEKIETSEILSNEEMRATLRTLGKRAMRKFAARPSFENAIHIGRDFSFALGLMSEELRAFLEECPNASMALFGNSAIVFGECSAPAGAEKYEVTLGARATILW</sequence>
<dbReference type="UniPathway" id="UPA00241"/>
<dbReference type="PANTHER" id="PTHR42282">
    <property type="entry name" value="PANTOATE KINASE-RELATED"/>
    <property type="match status" value="1"/>
</dbReference>
<evidence type="ECO:0000256" key="1">
    <source>
        <dbReference type="HAMAP-Rule" id="MF_02223"/>
    </source>
</evidence>
<reference evidence="3" key="1">
    <citation type="submission" date="2005-07" db="EMBL/GenBank/DDBJ databases">
        <title>A hyperthermophilic lifestyle for uncultured Archaea of the DHVE2 lineage: evidence from environmental genomics.</title>
        <authorList>
            <person name="Moussard H."/>
            <person name="Hennecke G."/>
            <person name="Moreira D."/>
            <person name="Jouffe V."/>
            <person name="Lopez-Garcia P."/>
            <person name="Jeanthon C."/>
        </authorList>
    </citation>
    <scope>NUCLEOTIDE SEQUENCE</scope>
</reference>
<keyword evidence="1" id="KW-0067">ATP-binding</keyword>
<evidence type="ECO:0000313" key="3">
    <source>
        <dbReference type="EMBL" id="AAZ32496.1"/>
    </source>
</evidence>
<dbReference type="GO" id="GO:0016301">
    <property type="term" value="F:kinase activity"/>
    <property type="evidence" value="ECO:0007669"/>
    <property type="project" value="UniProtKB-UniRule"/>
</dbReference>
<keyword evidence="1" id="KW-0808">Transferase</keyword>
<dbReference type="PIRSF" id="PIRSF016896">
    <property type="entry name" value="GHMP_arc_MJ0969"/>
    <property type="match status" value="1"/>
</dbReference>
<keyword evidence="1" id="KW-0173">Coenzyme A biosynthesis</keyword>
<evidence type="ECO:0000259" key="2">
    <source>
        <dbReference type="Pfam" id="PF00288"/>
    </source>
</evidence>
<dbReference type="Pfam" id="PF00288">
    <property type="entry name" value="GHMP_kinases_N"/>
    <property type="match status" value="1"/>
</dbReference>
<dbReference type="SUPFAM" id="SSF54211">
    <property type="entry name" value="Ribosomal protein S5 domain 2-like"/>
    <property type="match status" value="1"/>
</dbReference>
<comment type="pathway">
    <text evidence="1">Cofactor biosynthesis; coenzyme A biosynthesis.</text>
</comment>
<dbReference type="GO" id="GO:0015937">
    <property type="term" value="P:coenzyme A biosynthetic process"/>
    <property type="evidence" value="ECO:0007669"/>
    <property type="project" value="UniProtKB-UniRule"/>
</dbReference>
<proteinExistence type="inferred from homology"/>